<evidence type="ECO:0000313" key="7">
    <source>
        <dbReference type="Proteomes" id="UP000034835"/>
    </source>
</evidence>
<sequence>MPIILCLDPGTAHTGIAVSYEGELANPLDTIYEKDLDKLVVGLLPFIVRFNPDKVILGTPEHGPLKSFAQDLGGRLKKVFSGEIIYFEEDLSSRKARHQMKEVGKTLIKRKQLEHQTAAAVILQEYLDSL</sequence>
<evidence type="ECO:0000256" key="2">
    <source>
        <dbReference type="ARBA" id="ARBA00022517"/>
    </source>
</evidence>
<dbReference type="GO" id="GO:0000967">
    <property type="term" value="P:rRNA 5'-end processing"/>
    <property type="evidence" value="ECO:0007669"/>
    <property type="project" value="TreeGrafter"/>
</dbReference>
<dbReference type="InterPro" id="IPR012337">
    <property type="entry name" value="RNaseH-like_sf"/>
</dbReference>
<dbReference type="PANTHER" id="PTHR33317:SF4">
    <property type="entry name" value="POLYNUCLEOTIDYL TRANSFERASE, RIBONUCLEASE H-LIKE SUPERFAMILY PROTEIN"/>
    <property type="match status" value="1"/>
</dbReference>
<keyword evidence="2" id="KW-0690">Ribosome biogenesis</keyword>
<dbReference type="Proteomes" id="UP000034835">
    <property type="component" value="Unassembled WGS sequence"/>
</dbReference>
<dbReference type="EMBL" id="LCJG01000015">
    <property type="protein sequence ID" value="KKT73209.1"/>
    <property type="molecule type" value="Genomic_DNA"/>
</dbReference>
<evidence type="ECO:0000256" key="3">
    <source>
        <dbReference type="ARBA" id="ARBA00022722"/>
    </source>
</evidence>
<feature type="domain" description="YqgF/RNase H-like" evidence="5">
    <location>
        <begin position="2"/>
        <end position="96"/>
    </location>
</feature>
<evidence type="ECO:0000256" key="4">
    <source>
        <dbReference type="ARBA" id="ARBA00022801"/>
    </source>
</evidence>
<dbReference type="CDD" id="cd16964">
    <property type="entry name" value="YqgF"/>
    <property type="match status" value="1"/>
</dbReference>
<proteinExistence type="predicted"/>
<dbReference type="SUPFAM" id="SSF53098">
    <property type="entry name" value="Ribonuclease H-like"/>
    <property type="match status" value="1"/>
</dbReference>
<dbReference type="SMART" id="SM00732">
    <property type="entry name" value="YqgFc"/>
    <property type="match status" value="1"/>
</dbReference>
<organism evidence="6 7">
    <name type="scientific">Candidatus Collierbacteria bacterium GW2011_GWB1_44_6</name>
    <dbReference type="NCBI Taxonomy" id="1618384"/>
    <lineage>
        <taxon>Bacteria</taxon>
        <taxon>Candidatus Collieribacteriota</taxon>
    </lineage>
</organism>
<reference evidence="6 7" key="1">
    <citation type="journal article" date="2015" name="Nature">
        <title>rRNA introns, odd ribosomes, and small enigmatic genomes across a large radiation of phyla.</title>
        <authorList>
            <person name="Brown C.T."/>
            <person name="Hug L.A."/>
            <person name="Thomas B.C."/>
            <person name="Sharon I."/>
            <person name="Castelle C.J."/>
            <person name="Singh A."/>
            <person name="Wilkins M.J."/>
            <person name="Williams K.H."/>
            <person name="Banfield J.F."/>
        </authorList>
    </citation>
    <scope>NUCLEOTIDE SEQUENCE [LARGE SCALE GENOMIC DNA]</scope>
</reference>
<dbReference type="GO" id="GO:0005829">
    <property type="term" value="C:cytosol"/>
    <property type="evidence" value="ECO:0007669"/>
    <property type="project" value="TreeGrafter"/>
</dbReference>
<dbReference type="InterPro" id="IPR037027">
    <property type="entry name" value="YqgF/RNaseH-like_dom_sf"/>
</dbReference>
<accession>A0A0G1MMJ1</accession>
<evidence type="ECO:0000313" key="6">
    <source>
        <dbReference type="EMBL" id="KKT73209.1"/>
    </source>
</evidence>
<dbReference type="InterPro" id="IPR005227">
    <property type="entry name" value="YqgF"/>
</dbReference>
<keyword evidence="1" id="KW-0963">Cytoplasm</keyword>
<name>A0A0G1MMJ1_9BACT</name>
<dbReference type="GO" id="GO:0016787">
    <property type="term" value="F:hydrolase activity"/>
    <property type="evidence" value="ECO:0007669"/>
    <property type="project" value="UniProtKB-KW"/>
</dbReference>
<dbReference type="STRING" id="1618384.UW68_C0015G0037"/>
<evidence type="ECO:0000256" key="1">
    <source>
        <dbReference type="ARBA" id="ARBA00022490"/>
    </source>
</evidence>
<dbReference type="Pfam" id="PF03652">
    <property type="entry name" value="RuvX"/>
    <property type="match status" value="1"/>
</dbReference>
<dbReference type="InterPro" id="IPR006641">
    <property type="entry name" value="YqgF/RNaseH-like_dom"/>
</dbReference>
<dbReference type="AlphaFoldDB" id="A0A0G1MMJ1"/>
<dbReference type="Gene3D" id="3.30.420.140">
    <property type="entry name" value="YqgF/RNase H-like domain"/>
    <property type="match status" value="1"/>
</dbReference>
<evidence type="ECO:0000259" key="5">
    <source>
        <dbReference type="SMART" id="SM00732"/>
    </source>
</evidence>
<dbReference type="NCBIfam" id="TIGR00250">
    <property type="entry name" value="RNAse_H_YqgF"/>
    <property type="match status" value="1"/>
</dbReference>
<keyword evidence="4" id="KW-0378">Hydrolase</keyword>
<keyword evidence="3" id="KW-0540">Nuclease</keyword>
<dbReference type="PANTHER" id="PTHR33317">
    <property type="entry name" value="POLYNUCLEOTIDYL TRANSFERASE, RIBONUCLEASE H-LIKE SUPERFAMILY PROTEIN"/>
    <property type="match status" value="1"/>
</dbReference>
<protein>
    <recommendedName>
        <fullName evidence="5">YqgF/RNase H-like domain-containing protein</fullName>
    </recommendedName>
</protein>
<gene>
    <name evidence="6" type="ORF">UW68_C0015G0037</name>
</gene>
<comment type="caution">
    <text evidence="6">The sequence shown here is derived from an EMBL/GenBank/DDBJ whole genome shotgun (WGS) entry which is preliminary data.</text>
</comment>
<dbReference type="GO" id="GO:0004518">
    <property type="term" value="F:nuclease activity"/>
    <property type="evidence" value="ECO:0007669"/>
    <property type="project" value="UniProtKB-KW"/>
</dbReference>